<dbReference type="OrthoDB" id="5245063at2759"/>
<evidence type="ECO:0000259" key="4">
    <source>
        <dbReference type="Pfam" id="PF21046"/>
    </source>
</evidence>
<evidence type="ECO:0000259" key="5">
    <source>
        <dbReference type="Pfam" id="PF21048"/>
    </source>
</evidence>
<evidence type="ECO:0000256" key="2">
    <source>
        <dbReference type="SAM" id="MobiDB-lite"/>
    </source>
</evidence>
<feature type="domain" description="Rad26-like C-terminal" evidence="4">
    <location>
        <begin position="747"/>
        <end position="810"/>
    </location>
</feature>
<keyword evidence="7" id="KW-1185">Reference proteome</keyword>
<dbReference type="InterPro" id="IPR048379">
    <property type="entry name" value="Rad26-like_C"/>
</dbReference>
<evidence type="ECO:0000256" key="1">
    <source>
        <dbReference type="SAM" id="Coils"/>
    </source>
</evidence>
<feature type="region of interest" description="Disordered" evidence="2">
    <location>
        <begin position="310"/>
        <end position="402"/>
    </location>
</feature>
<evidence type="ECO:0000313" key="7">
    <source>
        <dbReference type="Proteomes" id="UP000509510"/>
    </source>
</evidence>
<accession>A0A7H8RDU8</accession>
<sequence>MTPGLGTRVAPRRPGTLYSCYWPDPVDRSNQNNAALGTASQLINPLPNLTISPPTRQSRKPSSHGSRPIGGMDSSDDGFSDDGFDSLPAGELLELEQGAWQATQAPRSQLADVVPRRNVSAFNGASLLKPVPLRRQASSLYENTDLGDWDAEILEDNNDNNNQHVENLTGFGSSDAQSGNYQAIAIATANAQQFARPTQRSNIVVEEQVLRTRIEEISRNHESTMQEIASAKDDATKKSGEVAILRAKLANQEREYERTISSLRAQLAEQTAKNQGAQQAATDDRQRLQTENLFLRDELRGEALRVNNLRVRKQAEEKNAPSTPRKQRTLPYRDGFDDDEIGMASPTKSSGGRSKRGTPSAQGKRKRKASDAPVPMPSLQLSPANNMPVEAGSPPLNDETTNKKTDVLERDDNSSMRYMSRILNHKTPPNTEPDFEVMARITFPSDPTKKISSVVLEKMRATSANYAVNYAICLVDLWKRALTEKFYEPVPLFMASIEFILLLDLYTIGPKLAGHLTLAIQNSVLVNAVPRFEHSPVSSKTKGESRRTPRKLLEEKVDSTKALEILYLLALACQQDDESYEALWGNVHFDILLMSLNAHQPLQDIILILRILSTSLRPGAFGTIQPSEAEQRQVEQHFIERATSLLTERVNPDEGAEEYLPSQICQMHMEILSFLEMLTFYNSDIEKGPSQNVILSHELVLPRLFRRMYEDMDCLYTLRPEHNLRTALVNREMHLIYELIRKGGGQDLTRGLSRLSGARQKHRLVLSRLAFSEGQFLESGISEETMEMARQLLEEEDMSPEEAEALFEAFPNQSAFLSGREASQIS</sequence>
<dbReference type="EMBL" id="CP055903">
    <property type="protein sequence ID" value="QKX64267.1"/>
    <property type="molecule type" value="Genomic_DNA"/>
</dbReference>
<dbReference type="KEGG" id="trg:TRUGW13939_11440"/>
<organism evidence="6 7">
    <name type="scientific">Talaromyces rugulosus</name>
    <name type="common">Penicillium rugulosum</name>
    <dbReference type="NCBI Taxonomy" id="121627"/>
    <lineage>
        <taxon>Eukaryota</taxon>
        <taxon>Fungi</taxon>
        <taxon>Dikarya</taxon>
        <taxon>Ascomycota</taxon>
        <taxon>Pezizomycotina</taxon>
        <taxon>Eurotiomycetes</taxon>
        <taxon>Eurotiomycetidae</taxon>
        <taxon>Eurotiales</taxon>
        <taxon>Trichocomaceae</taxon>
        <taxon>Talaromyces</taxon>
        <taxon>Talaromyces sect. Islandici</taxon>
    </lineage>
</organism>
<feature type="coiled-coil region" evidence="1">
    <location>
        <begin position="214"/>
        <end position="280"/>
    </location>
</feature>
<dbReference type="RefSeq" id="XP_035350441.1">
    <property type="nucleotide sequence ID" value="XM_035494548.1"/>
</dbReference>
<dbReference type="InterPro" id="IPR022093">
    <property type="entry name" value="Rad26-like_helical"/>
</dbReference>
<dbReference type="Proteomes" id="UP000509510">
    <property type="component" value="Chromosome VI"/>
</dbReference>
<dbReference type="Pfam" id="PF21046">
    <property type="entry name" value="Rad26-like_C"/>
    <property type="match status" value="1"/>
</dbReference>
<feature type="compositionally biased region" description="Acidic residues" evidence="2">
    <location>
        <begin position="74"/>
        <end position="84"/>
    </location>
</feature>
<dbReference type="AlphaFoldDB" id="A0A7H8RDU8"/>
<feature type="domain" description="Rad26-like N-terminal" evidence="5">
    <location>
        <begin position="418"/>
        <end position="459"/>
    </location>
</feature>
<feature type="region of interest" description="Disordered" evidence="2">
    <location>
        <begin position="44"/>
        <end position="87"/>
    </location>
</feature>
<feature type="compositionally biased region" description="Polar residues" evidence="2">
    <location>
        <begin position="346"/>
        <end position="361"/>
    </location>
</feature>
<dbReference type="GeneID" id="55998918"/>
<dbReference type="Pfam" id="PF12331">
    <property type="entry name" value="Rad26-like_helical_rpts"/>
    <property type="match status" value="1"/>
</dbReference>
<gene>
    <name evidence="6" type="ORF">TRUGW13939_11440</name>
</gene>
<protein>
    <recommendedName>
        <fullName evidence="8">DNA repair protein Rad26</fullName>
    </recommendedName>
</protein>
<name>A0A7H8RDU8_TALRU</name>
<feature type="compositionally biased region" description="Polar residues" evidence="2">
    <location>
        <begin position="44"/>
        <end position="56"/>
    </location>
</feature>
<proteinExistence type="predicted"/>
<feature type="domain" description="Rad26-like helical repeats" evidence="3">
    <location>
        <begin position="520"/>
        <end position="740"/>
    </location>
</feature>
<evidence type="ECO:0000259" key="3">
    <source>
        <dbReference type="Pfam" id="PF12331"/>
    </source>
</evidence>
<evidence type="ECO:0000313" key="6">
    <source>
        <dbReference type="EMBL" id="QKX64267.1"/>
    </source>
</evidence>
<reference evidence="7" key="1">
    <citation type="submission" date="2020-06" db="EMBL/GenBank/DDBJ databases">
        <title>A chromosome-scale genome assembly of Talaromyces rugulosus W13939.</title>
        <authorList>
            <person name="Wang B."/>
            <person name="Guo L."/>
            <person name="Ye K."/>
            <person name="Wang L."/>
        </authorList>
    </citation>
    <scope>NUCLEOTIDE SEQUENCE [LARGE SCALE GENOMIC DNA]</scope>
    <source>
        <strain evidence="7">W13939</strain>
    </source>
</reference>
<evidence type="ECO:0008006" key="8">
    <source>
        <dbReference type="Google" id="ProtNLM"/>
    </source>
</evidence>
<dbReference type="Pfam" id="PF21048">
    <property type="entry name" value="Rad26-like_N"/>
    <property type="match status" value="1"/>
</dbReference>
<dbReference type="InterPro" id="IPR048380">
    <property type="entry name" value="Rad26-like_N"/>
</dbReference>
<keyword evidence="1" id="KW-0175">Coiled coil</keyword>